<gene>
    <name evidence="1" type="ORF">COR50_18475</name>
</gene>
<organism evidence="1 2">
    <name type="scientific">Chitinophaga caeni</name>
    <dbReference type="NCBI Taxonomy" id="2029983"/>
    <lineage>
        <taxon>Bacteria</taxon>
        <taxon>Pseudomonadati</taxon>
        <taxon>Bacteroidota</taxon>
        <taxon>Chitinophagia</taxon>
        <taxon>Chitinophagales</taxon>
        <taxon>Chitinophagaceae</taxon>
        <taxon>Chitinophaga</taxon>
    </lineage>
</organism>
<proteinExistence type="predicted"/>
<dbReference type="AlphaFoldDB" id="A0A291QYE7"/>
<dbReference type="EMBL" id="CP023777">
    <property type="protein sequence ID" value="ATL48996.1"/>
    <property type="molecule type" value="Genomic_DNA"/>
</dbReference>
<evidence type="ECO:0000313" key="2">
    <source>
        <dbReference type="Proteomes" id="UP000220133"/>
    </source>
</evidence>
<dbReference type="Proteomes" id="UP000220133">
    <property type="component" value="Chromosome"/>
</dbReference>
<reference evidence="1 2" key="1">
    <citation type="submission" date="2017-10" db="EMBL/GenBank/DDBJ databases">
        <title>Paenichitinophaga pekingensis gen. nov., sp. nov., isolated from activated sludge.</title>
        <authorList>
            <person name="Jin D."/>
            <person name="Kong X."/>
            <person name="Deng Y."/>
            <person name="Bai Z."/>
        </authorList>
    </citation>
    <scope>NUCLEOTIDE SEQUENCE [LARGE SCALE GENOMIC DNA]</scope>
    <source>
        <strain evidence="1 2">13</strain>
    </source>
</reference>
<accession>A0A291QYE7</accession>
<name>A0A291QYE7_9BACT</name>
<keyword evidence="2" id="KW-1185">Reference proteome</keyword>
<protein>
    <submittedName>
        <fullName evidence="1">Uncharacterized protein</fullName>
    </submittedName>
</protein>
<evidence type="ECO:0000313" key="1">
    <source>
        <dbReference type="EMBL" id="ATL48996.1"/>
    </source>
</evidence>
<dbReference type="KEGG" id="cbae:COR50_18475"/>
<sequence length="101" mass="11745">MGPGFESQRDHERHSKECLFSFIYAAVAALRKIAYQRKSVYSYLFGYLFGYHAKTSTLGNRMCDGSLKHLKKHKEFQMISFLTIIKTSSYEQARYLHPVLA</sequence>